<comment type="catalytic activity">
    <reaction evidence="11">
        <text>14-hydroxy-(4Z,7Z,10Z,12E,16Z,19Z)-docosahexaenoate + NAD(+) = 14-oxo-(4Z,7Z,10Z,12E,16Z,19Z)-docosahexaenoate + NADH + H(+)</text>
        <dbReference type="Rhea" id="RHEA:48952"/>
        <dbReference type="ChEBI" id="CHEBI:15378"/>
        <dbReference type="ChEBI" id="CHEBI:57540"/>
        <dbReference type="ChEBI" id="CHEBI:57945"/>
        <dbReference type="ChEBI" id="CHEBI:90866"/>
        <dbReference type="ChEBI" id="CHEBI:90867"/>
    </reaction>
    <physiologicalReaction direction="left-to-right" evidence="11">
        <dbReference type="Rhea" id="RHEA:48953"/>
    </physiologicalReaction>
</comment>
<name>A0A6J1NL45_BICAN</name>
<accession>A0A6J1NL45</accession>
<evidence type="ECO:0000256" key="22">
    <source>
        <dbReference type="RuleBase" id="RU000363"/>
    </source>
</evidence>
<dbReference type="PANTHER" id="PTHR44229">
    <property type="entry name" value="15-HYDROXYPROSTAGLANDIN DEHYDROGENASE [NAD(+)]"/>
    <property type="match status" value="1"/>
</dbReference>
<comment type="catalytic activity">
    <reaction evidence="12">
        <text>15-oxo-(5S,6R)-dihydroxy-(7E,9E,11Z)-eicosatrienoate + NADH + H(+) = (5S,6R,15S)-trihydroxy-(7E,9E,11Z)-eicosatrienoate + NAD(+)</text>
        <dbReference type="Rhea" id="RHEA:41596"/>
        <dbReference type="ChEBI" id="CHEBI:15378"/>
        <dbReference type="ChEBI" id="CHEBI:57540"/>
        <dbReference type="ChEBI" id="CHEBI:57945"/>
        <dbReference type="ChEBI" id="CHEBI:78325"/>
        <dbReference type="ChEBI" id="CHEBI:78329"/>
    </reaction>
    <physiologicalReaction direction="left-to-right" evidence="12">
        <dbReference type="Rhea" id="RHEA:41597"/>
    </physiologicalReaction>
</comment>
<evidence type="ECO:0000313" key="24">
    <source>
        <dbReference type="RefSeq" id="XP_023945707.2"/>
    </source>
</evidence>
<evidence type="ECO:0000256" key="16">
    <source>
        <dbReference type="ARBA" id="ARBA00048535"/>
    </source>
</evidence>
<evidence type="ECO:0000256" key="21">
    <source>
        <dbReference type="ARBA" id="ARBA00049188"/>
    </source>
</evidence>
<comment type="catalytic activity">
    <reaction evidence="14">
        <text>resolvin D1 + NAD(+) = 17-oxoresolvin D1 + NADH + H(+)</text>
        <dbReference type="Rhea" id="RHEA:50128"/>
        <dbReference type="ChEBI" id="CHEBI:15378"/>
        <dbReference type="ChEBI" id="CHEBI:57540"/>
        <dbReference type="ChEBI" id="CHEBI:57945"/>
        <dbReference type="ChEBI" id="CHEBI:132079"/>
        <dbReference type="ChEBI" id="CHEBI:132081"/>
    </reaction>
    <physiologicalReaction direction="left-to-right" evidence="14">
        <dbReference type="Rhea" id="RHEA:50129"/>
    </physiologicalReaction>
</comment>
<keyword evidence="23" id="KW-1185">Reference proteome</keyword>
<dbReference type="EC" id="1.1.1.232" evidence="4"/>
<evidence type="ECO:0000256" key="6">
    <source>
        <dbReference type="ARBA" id="ARBA00041812"/>
    </source>
</evidence>
<dbReference type="PRINTS" id="PR00081">
    <property type="entry name" value="GDHRDH"/>
</dbReference>
<comment type="catalytic activity">
    <reaction evidence="18">
        <text>prostaglandin E2 + NAD(+) = 15-oxoprostaglandin E2 + NADH + H(+)</text>
        <dbReference type="Rhea" id="RHEA:11876"/>
        <dbReference type="ChEBI" id="CHEBI:15378"/>
        <dbReference type="ChEBI" id="CHEBI:57400"/>
        <dbReference type="ChEBI" id="CHEBI:57540"/>
        <dbReference type="ChEBI" id="CHEBI:57945"/>
        <dbReference type="ChEBI" id="CHEBI:606564"/>
        <dbReference type="EC" id="1.1.1.141"/>
    </reaction>
    <physiologicalReaction direction="left-to-right" evidence="18">
        <dbReference type="Rhea" id="RHEA:11877"/>
    </physiologicalReaction>
</comment>
<reference evidence="24" key="1">
    <citation type="submission" date="2025-08" db="UniProtKB">
        <authorList>
            <consortium name="RefSeq"/>
        </authorList>
    </citation>
    <scope>IDENTIFICATION</scope>
</reference>
<dbReference type="GO" id="GO:0005737">
    <property type="term" value="C:cytoplasm"/>
    <property type="evidence" value="ECO:0007669"/>
    <property type="project" value="TreeGrafter"/>
</dbReference>
<evidence type="ECO:0000256" key="11">
    <source>
        <dbReference type="ARBA" id="ARBA00048008"/>
    </source>
</evidence>
<comment type="catalytic activity">
    <reaction evidence="9">
        <text>prostaglandin E1 + NAD(+) = 15-oxoprostaglandin E1 + NADH + H(+)</text>
        <dbReference type="Rhea" id="RHEA:16477"/>
        <dbReference type="ChEBI" id="CHEBI:15378"/>
        <dbReference type="ChEBI" id="CHEBI:57397"/>
        <dbReference type="ChEBI" id="CHEBI:57401"/>
        <dbReference type="ChEBI" id="CHEBI:57540"/>
        <dbReference type="ChEBI" id="CHEBI:57945"/>
    </reaction>
    <physiologicalReaction direction="left-to-right" evidence="9">
        <dbReference type="Rhea" id="RHEA:16478"/>
    </physiologicalReaction>
</comment>
<evidence type="ECO:0000256" key="17">
    <source>
        <dbReference type="ARBA" id="ARBA00048611"/>
    </source>
</evidence>
<dbReference type="PRINTS" id="PR00080">
    <property type="entry name" value="SDRFAMILY"/>
</dbReference>
<evidence type="ECO:0000256" key="14">
    <source>
        <dbReference type="ARBA" id="ARBA00048170"/>
    </source>
</evidence>
<dbReference type="SUPFAM" id="SSF51735">
    <property type="entry name" value="NAD(P)-binding Rossmann-fold domains"/>
    <property type="match status" value="1"/>
</dbReference>
<organism evidence="23 24">
    <name type="scientific">Bicyclus anynana</name>
    <name type="common">Squinting bush brown butterfly</name>
    <dbReference type="NCBI Taxonomy" id="110368"/>
    <lineage>
        <taxon>Eukaryota</taxon>
        <taxon>Metazoa</taxon>
        <taxon>Ecdysozoa</taxon>
        <taxon>Arthropoda</taxon>
        <taxon>Hexapoda</taxon>
        <taxon>Insecta</taxon>
        <taxon>Pterygota</taxon>
        <taxon>Neoptera</taxon>
        <taxon>Endopterygota</taxon>
        <taxon>Lepidoptera</taxon>
        <taxon>Glossata</taxon>
        <taxon>Ditrysia</taxon>
        <taxon>Papilionoidea</taxon>
        <taxon>Nymphalidae</taxon>
        <taxon>Satyrinae</taxon>
        <taxon>Satyrini</taxon>
        <taxon>Mycalesina</taxon>
        <taxon>Bicyclus</taxon>
    </lineage>
</organism>
<dbReference type="InterPro" id="IPR002347">
    <property type="entry name" value="SDR_fam"/>
</dbReference>
<dbReference type="RefSeq" id="XP_023945707.2">
    <property type="nucleotide sequence ID" value="XM_024089939.2"/>
</dbReference>
<evidence type="ECO:0000256" key="7">
    <source>
        <dbReference type="ARBA" id="ARBA00042026"/>
    </source>
</evidence>
<evidence type="ECO:0000256" key="18">
    <source>
        <dbReference type="ARBA" id="ARBA00048739"/>
    </source>
</evidence>
<comment type="catalytic activity">
    <reaction evidence="19">
        <text>resolvin D2 + NAD(+) = 16-oxoresolvin D2 + NADH + H(+)</text>
        <dbReference type="Rhea" id="RHEA:53588"/>
        <dbReference type="ChEBI" id="CHEBI:15378"/>
        <dbReference type="ChEBI" id="CHEBI:57540"/>
        <dbReference type="ChEBI" id="CHEBI:57945"/>
        <dbReference type="ChEBI" id="CHEBI:133367"/>
        <dbReference type="ChEBI" id="CHEBI:137498"/>
    </reaction>
    <physiologicalReaction direction="left-to-right" evidence="19">
        <dbReference type="Rhea" id="RHEA:53589"/>
    </physiologicalReaction>
</comment>
<dbReference type="InterPro" id="IPR020904">
    <property type="entry name" value="Sc_DH/Rdtase_CS"/>
</dbReference>
<comment type="similarity">
    <text evidence="1 22">Belongs to the short-chain dehydrogenases/reductases (SDR) family.</text>
</comment>
<dbReference type="OrthoDB" id="417891at2759"/>
<dbReference type="PANTHER" id="PTHR44229:SF4">
    <property type="entry name" value="15-HYDROXYPROSTAGLANDIN DEHYDROGENASE [NAD(+)]"/>
    <property type="match status" value="1"/>
</dbReference>
<evidence type="ECO:0000313" key="23">
    <source>
        <dbReference type="Proteomes" id="UP001652582"/>
    </source>
</evidence>
<dbReference type="AlphaFoldDB" id="A0A6J1NL45"/>
<keyword evidence="2" id="KW-0560">Oxidoreductase</keyword>
<dbReference type="Gene3D" id="3.40.50.720">
    <property type="entry name" value="NAD(P)-binding Rossmann-like Domain"/>
    <property type="match status" value="1"/>
</dbReference>
<comment type="catalytic activity">
    <reaction evidence="20">
        <text>(15S)-hydroxy-(5Z,8Z,11Z,13E)-eicosatetraenoate + NAD(+) = 15-oxo-(5Z,8Z,11Z,13E)-eicosatetraenoate + NADH + H(+)</text>
        <dbReference type="Rhea" id="RHEA:23260"/>
        <dbReference type="ChEBI" id="CHEBI:15378"/>
        <dbReference type="ChEBI" id="CHEBI:57409"/>
        <dbReference type="ChEBI" id="CHEBI:57410"/>
        <dbReference type="ChEBI" id="CHEBI:57540"/>
        <dbReference type="ChEBI" id="CHEBI:57945"/>
        <dbReference type="EC" id="1.1.1.232"/>
    </reaction>
    <physiologicalReaction direction="left-to-right" evidence="20">
        <dbReference type="Rhea" id="RHEA:23261"/>
    </physiologicalReaction>
</comment>
<comment type="catalytic activity">
    <reaction evidence="16">
        <text>lipoxin A4 + NAD(+) = 15-oxo-(5S,6R)-dihydroxy-(7E,9E,11Z,13E)-eicosatetraenoate + NADH + H(+)</text>
        <dbReference type="Rhea" id="RHEA:41572"/>
        <dbReference type="ChEBI" id="CHEBI:15378"/>
        <dbReference type="ChEBI" id="CHEBI:57540"/>
        <dbReference type="ChEBI" id="CHEBI:57945"/>
        <dbReference type="ChEBI" id="CHEBI:67026"/>
        <dbReference type="ChEBI" id="CHEBI:78311"/>
    </reaction>
    <physiologicalReaction direction="left-to-right" evidence="16">
        <dbReference type="Rhea" id="RHEA:41573"/>
    </physiologicalReaction>
</comment>
<evidence type="ECO:0000256" key="4">
    <source>
        <dbReference type="ARBA" id="ARBA00039060"/>
    </source>
</evidence>
<comment type="catalytic activity">
    <reaction evidence="21">
        <text>resolvin E1 + NAD(+) = 18-oxo-resolvin E1 + NADH + H(+)</text>
        <dbReference type="Rhea" id="RHEA:49244"/>
        <dbReference type="ChEBI" id="CHEBI:15378"/>
        <dbReference type="ChEBI" id="CHEBI:57540"/>
        <dbReference type="ChEBI" id="CHEBI:57945"/>
        <dbReference type="ChEBI" id="CHEBI:91000"/>
        <dbReference type="ChEBI" id="CHEBI:91001"/>
    </reaction>
    <physiologicalReaction direction="left-to-right" evidence="21">
        <dbReference type="Rhea" id="RHEA:49245"/>
    </physiologicalReaction>
</comment>
<evidence type="ECO:0000256" key="5">
    <source>
        <dbReference type="ARBA" id="ARBA00040276"/>
    </source>
</evidence>
<comment type="catalytic activity">
    <reaction evidence="13">
        <text>(11R)-hydroxy-(5Z,8Z,12E,14Z)-eicosatetraenoate + NAD(+) = 11-oxo-(5Z,8Z,12E,14Z)-eicosatetraenoate + NADH + H(+)</text>
        <dbReference type="Rhea" id="RHEA:48640"/>
        <dbReference type="ChEBI" id="CHEBI:15378"/>
        <dbReference type="ChEBI" id="CHEBI:57540"/>
        <dbReference type="ChEBI" id="CHEBI:57945"/>
        <dbReference type="ChEBI" id="CHEBI:78836"/>
        <dbReference type="ChEBI" id="CHEBI:90697"/>
    </reaction>
    <physiologicalReaction direction="left-to-right" evidence="13">
        <dbReference type="Rhea" id="RHEA:48641"/>
    </physiologicalReaction>
</comment>
<sequence>MFDVKDKVFLVTGAASGIGAGVVRALLDRGAKNVAVLDVNINAGEALIKELNAKHGEKKAIFIKCDVATNDVDTAFDETFKQFGYIDCVINNAGLMNDHPDIYEKQMLVNVSGLIIGSMKAYNAMRKDKDGRGGTIINISSIVALIQTPLLPIYSATKSAVLQFSNCLGMNVHYSRSDVRVIAVCFGITDTNLIKGRIGCIDEETEERMMIAIKKFPAQCIDSAVTGLLAAYEKGDSGSTWLVTTDRPAEEITDNVKKAFDILGQGVFTQ</sequence>
<dbReference type="Pfam" id="PF00106">
    <property type="entry name" value="adh_short"/>
    <property type="match status" value="1"/>
</dbReference>
<comment type="catalytic activity">
    <reaction evidence="10">
        <text>resolvin D1 + NAD(+) = 8-oxoresolvin D1 + NADH + H(+)</text>
        <dbReference type="Rhea" id="RHEA:50124"/>
        <dbReference type="ChEBI" id="CHEBI:15378"/>
        <dbReference type="ChEBI" id="CHEBI:57540"/>
        <dbReference type="ChEBI" id="CHEBI:57945"/>
        <dbReference type="ChEBI" id="CHEBI:132079"/>
        <dbReference type="ChEBI" id="CHEBI:132080"/>
    </reaction>
    <physiologicalReaction direction="left-to-right" evidence="10">
        <dbReference type="Rhea" id="RHEA:50125"/>
    </physiologicalReaction>
</comment>
<evidence type="ECO:0000256" key="19">
    <source>
        <dbReference type="ARBA" id="ARBA00048921"/>
    </source>
</evidence>
<comment type="catalytic activity">
    <reaction evidence="17">
        <text>prostaglandin A1 + NAD(+) = 15-oxo-prostaglandin A1 + NADH + H(+)</text>
        <dbReference type="Rhea" id="RHEA:41263"/>
        <dbReference type="ChEBI" id="CHEBI:15378"/>
        <dbReference type="ChEBI" id="CHEBI:57398"/>
        <dbReference type="ChEBI" id="CHEBI:57540"/>
        <dbReference type="ChEBI" id="CHEBI:57945"/>
        <dbReference type="ChEBI" id="CHEBI:85072"/>
    </reaction>
    <physiologicalReaction direction="left-to-right" evidence="17">
        <dbReference type="Rhea" id="RHEA:41264"/>
    </physiologicalReaction>
</comment>
<evidence type="ECO:0000256" key="20">
    <source>
        <dbReference type="ARBA" id="ARBA00049151"/>
    </source>
</evidence>
<evidence type="ECO:0000256" key="13">
    <source>
        <dbReference type="ARBA" id="ARBA00048144"/>
    </source>
</evidence>
<dbReference type="PROSITE" id="PS00061">
    <property type="entry name" value="ADH_SHORT"/>
    <property type="match status" value="1"/>
</dbReference>
<comment type="function">
    <text evidence="8">Catalyzes the NAD-dependent dehydrogenation (oxidation) of a broad array of hydroxylated polyunsaturated fatty acids (mainly eicosanoids and docosanoids, including prostaglandins, lipoxins and resolvins), yielding their corresponding keto (oxo) metabolites. Decreases the levels of the pro-proliferative prostaglandins such as prostaglandin E2 (whose activity is increased in cancer because of an increase in the expression of cyclooxygenase 2) and generates oxo-fatty acid products that can profoundly influence cell function by abrogating pro-inflammatory cytokine expression. Converts resolvins E1, D1 and D2 to their oxo products, which represents a mode of resolvin inactivation. Resolvin E1 plays important roles during the resolution phase of acute inflammation, while resolvins D1 and D2 have a unique role in obesity-induced adipose inflammation.</text>
</comment>
<dbReference type="Proteomes" id="UP001652582">
    <property type="component" value="Chromosome 5"/>
</dbReference>
<evidence type="ECO:0000256" key="10">
    <source>
        <dbReference type="ARBA" id="ARBA00047672"/>
    </source>
</evidence>
<dbReference type="GO" id="GO:0047034">
    <property type="term" value="F:15-hydroxyicosatetraenoate dehydrogenase activity"/>
    <property type="evidence" value="ECO:0007669"/>
    <property type="project" value="UniProtKB-EC"/>
</dbReference>
<dbReference type="KEGG" id="bany:112051339"/>
<evidence type="ECO:0000256" key="12">
    <source>
        <dbReference type="ARBA" id="ARBA00048140"/>
    </source>
</evidence>
<proteinExistence type="inferred from homology"/>
<evidence type="ECO:0000256" key="1">
    <source>
        <dbReference type="ARBA" id="ARBA00006484"/>
    </source>
</evidence>
<evidence type="ECO:0000256" key="9">
    <source>
        <dbReference type="ARBA" id="ARBA00047325"/>
    </source>
</evidence>
<evidence type="ECO:0000256" key="2">
    <source>
        <dbReference type="ARBA" id="ARBA00023002"/>
    </source>
</evidence>
<dbReference type="InterPro" id="IPR036291">
    <property type="entry name" value="NAD(P)-bd_dom_sf"/>
</dbReference>
<comment type="catalytic activity">
    <reaction evidence="15">
        <text>resolvin D2 + NAD(+) = 7-oxoresolvin D2 + NADH + H(+)</text>
        <dbReference type="Rhea" id="RHEA:53584"/>
        <dbReference type="ChEBI" id="CHEBI:15378"/>
        <dbReference type="ChEBI" id="CHEBI:57540"/>
        <dbReference type="ChEBI" id="CHEBI:57945"/>
        <dbReference type="ChEBI" id="CHEBI:133367"/>
        <dbReference type="ChEBI" id="CHEBI:137497"/>
    </reaction>
    <physiologicalReaction direction="left-to-right" evidence="15">
        <dbReference type="Rhea" id="RHEA:53585"/>
    </physiologicalReaction>
</comment>
<evidence type="ECO:0000256" key="8">
    <source>
        <dbReference type="ARBA" id="ARBA00045705"/>
    </source>
</evidence>
<dbReference type="GO" id="GO:0016404">
    <property type="term" value="F:15-hydroxyprostaglandin dehydrogenase (NAD+) activity"/>
    <property type="evidence" value="ECO:0007669"/>
    <property type="project" value="UniProtKB-EC"/>
</dbReference>
<protein>
    <recommendedName>
        <fullName evidence="5">15-hydroxyprostaglandin dehydrogenase [NAD(+)]</fullName>
        <ecNumber evidence="3">1.1.1.141</ecNumber>
        <ecNumber evidence="4">1.1.1.232</ecNumber>
    </recommendedName>
    <alternativeName>
        <fullName evidence="7">Eicosanoid/docosanoid dehydrogenase [NAD(+)]</fullName>
    </alternativeName>
    <alternativeName>
        <fullName evidence="6">Prostaglandin dehydrogenase 1</fullName>
    </alternativeName>
</protein>
<dbReference type="GeneID" id="112051339"/>
<gene>
    <name evidence="24" type="primary">LOC112051339</name>
</gene>
<dbReference type="EC" id="1.1.1.141" evidence="3"/>
<evidence type="ECO:0000256" key="15">
    <source>
        <dbReference type="ARBA" id="ARBA00048393"/>
    </source>
</evidence>
<evidence type="ECO:0000256" key="3">
    <source>
        <dbReference type="ARBA" id="ARBA00038968"/>
    </source>
</evidence>